<dbReference type="EMBL" id="QWDC01000003">
    <property type="protein sequence ID" value="RFZ91335.1"/>
    <property type="molecule type" value="Genomic_DNA"/>
</dbReference>
<proteinExistence type="predicted"/>
<evidence type="ECO:0000313" key="2">
    <source>
        <dbReference type="Proteomes" id="UP000264217"/>
    </source>
</evidence>
<comment type="caution">
    <text evidence="1">The sequence shown here is derived from an EMBL/GenBank/DDBJ whole genome shotgun (WGS) entry which is preliminary data.</text>
</comment>
<keyword evidence="2" id="KW-1185">Reference proteome</keyword>
<gene>
    <name evidence="1" type="ORF">D0C36_20635</name>
</gene>
<sequence length="85" mass="9029">MGDQLPASTQVDVYYAEKDVAKKYKVIGHIYTSTAVNANKVKEAILTKAKAVGADGVIILGIKTTGGGNEVETVQQADAIKYTKE</sequence>
<protein>
    <recommendedName>
        <fullName evidence="3">DUF1471 domain-containing protein</fullName>
    </recommendedName>
</protein>
<dbReference type="SUPFAM" id="SSF159871">
    <property type="entry name" value="YdgH-like"/>
    <property type="match status" value="1"/>
</dbReference>
<dbReference type="AlphaFoldDB" id="A0A372NSK5"/>
<evidence type="ECO:0008006" key="3">
    <source>
        <dbReference type="Google" id="ProtNLM"/>
    </source>
</evidence>
<dbReference type="Proteomes" id="UP000264217">
    <property type="component" value="Unassembled WGS sequence"/>
</dbReference>
<accession>A0A372NSK5</accession>
<reference evidence="1 2" key="1">
    <citation type="submission" date="2018-08" db="EMBL/GenBank/DDBJ databases">
        <title>Mucilaginibacter sp. MYSH2.</title>
        <authorList>
            <person name="Seo T."/>
        </authorList>
    </citation>
    <scope>NUCLEOTIDE SEQUENCE [LARGE SCALE GENOMIC DNA]</scope>
    <source>
        <strain evidence="1 2">MYSH2</strain>
    </source>
</reference>
<name>A0A372NSK5_9SPHI</name>
<organism evidence="1 2">
    <name type="scientific">Mucilaginibacter conchicola</name>
    <dbReference type="NCBI Taxonomy" id="2303333"/>
    <lineage>
        <taxon>Bacteria</taxon>
        <taxon>Pseudomonadati</taxon>
        <taxon>Bacteroidota</taxon>
        <taxon>Sphingobacteriia</taxon>
        <taxon>Sphingobacteriales</taxon>
        <taxon>Sphingobacteriaceae</taxon>
        <taxon>Mucilaginibacter</taxon>
    </lineage>
</organism>
<dbReference type="InterPro" id="IPR036275">
    <property type="entry name" value="YdgH-like_sf"/>
</dbReference>
<evidence type="ECO:0000313" key="1">
    <source>
        <dbReference type="EMBL" id="RFZ91335.1"/>
    </source>
</evidence>